<feature type="compositionally biased region" description="Low complexity" evidence="1">
    <location>
        <begin position="30"/>
        <end position="44"/>
    </location>
</feature>
<feature type="compositionally biased region" description="Low complexity" evidence="1">
    <location>
        <begin position="418"/>
        <end position="438"/>
    </location>
</feature>
<feature type="region of interest" description="Disordered" evidence="1">
    <location>
        <begin position="414"/>
        <end position="444"/>
    </location>
</feature>
<feature type="compositionally biased region" description="Polar residues" evidence="1">
    <location>
        <begin position="277"/>
        <end position="292"/>
    </location>
</feature>
<evidence type="ECO:0000313" key="4">
    <source>
        <dbReference type="Proteomes" id="UP000182235"/>
    </source>
</evidence>
<proteinExistence type="predicted"/>
<feature type="compositionally biased region" description="Low complexity" evidence="1">
    <location>
        <begin position="60"/>
        <end position="69"/>
    </location>
</feature>
<gene>
    <name evidence="3" type="ORF">AJ78_01877</name>
</gene>
<reference evidence="3 4" key="1">
    <citation type="submission" date="2015-07" db="EMBL/GenBank/DDBJ databases">
        <title>Emmonsia species relationships and genome sequence.</title>
        <authorList>
            <consortium name="The Broad Institute Genomics Platform"/>
            <person name="Cuomo C.A."/>
            <person name="Munoz J.F."/>
            <person name="Imamovic A."/>
            <person name="Priest M.E."/>
            <person name="Young S."/>
            <person name="Clay O.K."/>
            <person name="McEwen J.G."/>
        </authorList>
    </citation>
    <scope>NUCLEOTIDE SEQUENCE [LARGE SCALE GENOMIC DNA]</scope>
    <source>
        <strain evidence="3 4">UAMH 9510</strain>
    </source>
</reference>
<feature type="region of interest" description="Disordered" evidence="1">
    <location>
        <begin position="202"/>
        <end position="380"/>
    </location>
</feature>
<dbReference type="Pfam" id="PF25318">
    <property type="entry name" value="WHD_GDS1"/>
    <property type="match status" value="1"/>
</dbReference>
<dbReference type="Proteomes" id="UP000182235">
    <property type="component" value="Unassembled WGS sequence"/>
</dbReference>
<evidence type="ECO:0000259" key="2">
    <source>
        <dbReference type="Pfam" id="PF25318"/>
    </source>
</evidence>
<feature type="region of interest" description="Disordered" evidence="1">
    <location>
        <begin position="1"/>
        <end position="108"/>
    </location>
</feature>
<evidence type="ECO:0000256" key="1">
    <source>
        <dbReference type="SAM" id="MobiDB-lite"/>
    </source>
</evidence>
<feature type="compositionally biased region" description="Basic and acidic residues" evidence="1">
    <location>
        <begin position="322"/>
        <end position="372"/>
    </location>
</feature>
<comment type="caution">
    <text evidence="3">The sequence shown here is derived from an EMBL/GenBank/DDBJ whole genome shotgun (WGS) entry which is preliminary data.</text>
</comment>
<keyword evidence="4" id="KW-1185">Reference proteome</keyword>
<evidence type="ECO:0000313" key="3">
    <source>
        <dbReference type="EMBL" id="OJD18104.1"/>
    </source>
</evidence>
<feature type="domain" description="GDS1 winged helix" evidence="2">
    <location>
        <begin position="107"/>
        <end position="200"/>
    </location>
</feature>
<organism evidence="3 4">
    <name type="scientific">Emergomyces pasteurianus Ep9510</name>
    <dbReference type="NCBI Taxonomy" id="1447872"/>
    <lineage>
        <taxon>Eukaryota</taxon>
        <taxon>Fungi</taxon>
        <taxon>Dikarya</taxon>
        <taxon>Ascomycota</taxon>
        <taxon>Pezizomycotina</taxon>
        <taxon>Eurotiomycetes</taxon>
        <taxon>Eurotiomycetidae</taxon>
        <taxon>Onygenales</taxon>
        <taxon>Ajellomycetaceae</taxon>
        <taxon>Emergomyces</taxon>
    </lineage>
</organism>
<dbReference type="VEuPathDB" id="FungiDB:AJ78_01877"/>
<feature type="compositionally biased region" description="Polar residues" evidence="1">
    <location>
        <begin position="79"/>
        <end position="91"/>
    </location>
</feature>
<dbReference type="InterPro" id="IPR057511">
    <property type="entry name" value="WH_GDS1"/>
</dbReference>
<sequence length="599" mass="63753">MPYNTRRKSLSLPSLGIHLPAASRSHRSPTTKTPSTPDTQQPPSKKVKRSHDSASRSPLSVSSESQKSNSQKDHVDGPSQMSQRGASTTIEHTPPPSPGDAGIGPKIDTDGINDDIVVAVIEQLEKTGNRPHLIKELATVLSNTNDTVANSANAAALLSSRLSLYLKRPWTALSPCPLAKELIPVHPRKVFFYLTTSPHQALPEASDGLLTPTTESSKRITPSVSDPSIDPDDAEEELARERARLSPSPEVDLSAPEFDDAEDDAELNGHATPGGPHSSTRNYGVGGNLSNLHNHRLSYNHRSISPPLEGDEKEFTQTASSVRERTSSEEVAARRRQDLEKDEKTRDQDHATNGHAALKDSGGDVKMEESTISHDQSNNQESDYVDYFASHILQNPDQDQDQDQHLDDAAATTLFGASPSPSVSSELSSLSSATSATSNGDAEGDLLTMDAGVVATTEDISVGLLKGENDVTATIGRGISATTSGFAAGLKKRSIAILEADEMNSALEAEVGGMEGYNNITPSFDMVGGAVATAEIPDKSGLALDTVLGLVKPVVDLDTDMEMGMGIEMGLGMGLESWTDLRSPETVDVNELDAIFANV</sequence>
<accession>A0A1J9PNP8</accession>
<name>A0A1J9PNP8_9EURO</name>
<protein>
    <recommendedName>
        <fullName evidence="2">GDS1 winged helix domain-containing protein</fullName>
    </recommendedName>
</protein>
<feature type="compositionally biased region" description="Acidic residues" evidence="1">
    <location>
        <begin position="257"/>
        <end position="266"/>
    </location>
</feature>
<dbReference type="STRING" id="1447872.A0A1J9PNP8"/>
<dbReference type="EMBL" id="LGRN01000046">
    <property type="protein sequence ID" value="OJD18104.1"/>
    <property type="molecule type" value="Genomic_DNA"/>
</dbReference>
<dbReference type="OrthoDB" id="4150221at2759"/>
<dbReference type="AlphaFoldDB" id="A0A1J9PNP8"/>